<name>A0A2U1ATQ4_9BACT</name>
<dbReference type="OrthoDB" id="116695at2"/>
<gene>
    <name evidence="2" type="ORF">C8D82_11936</name>
</gene>
<dbReference type="GeneID" id="78295853"/>
<dbReference type="Proteomes" id="UP000245959">
    <property type="component" value="Unassembled WGS sequence"/>
</dbReference>
<protein>
    <submittedName>
        <fullName evidence="2">Uncharacterized protein</fullName>
    </submittedName>
</protein>
<keyword evidence="3" id="KW-1185">Reference proteome</keyword>
<keyword evidence="1" id="KW-0732">Signal</keyword>
<feature type="signal peptide" evidence="1">
    <location>
        <begin position="1"/>
        <end position="22"/>
    </location>
</feature>
<evidence type="ECO:0000256" key="1">
    <source>
        <dbReference type="SAM" id="SignalP"/>
    </source>
</evidence>
<evidence type="ECO:0000313" key="3">
    <source>
        <dbReference type="Proteomes" id="UP000245959"/>
    </source>
</evidence>
<evidence type="ECO:0000313" key="2">
    <source>
        <dbReference type="EMBL" id="PVY39795.1"/>
    </source>
</evidence>
<dbReference type="RefSeq" id="WP_116884562.1">
    <property type="nucleotide sequence ID" value="NZ_CABMMC010000007.1"/>
</dbReference>
<accession>A0A2U1ATQ4</accession>
<proteinExistence type="predicted"/>
<organism evidence="2 3">
    <name type="scientific">Victivallis vadensis</name>
    <dbReference type="NCBI Taxonomy" id="172901"/>
    <lineage>
        <taxon>Bacteria</taxon>
        <taxon>Pseudomonadati</taxon>
        <taxon>Lentisphaerota</taxon>
        <taxon>Lentisphaeria</taxon>
        <taxon>Victivallales</taxon>
        <taxon>Victivallaceae</taxon>
        <taxon>Victivallis</taxon>
    </lineage>
</organism>
<dbReference type="AlphaFoldDB" id="A0A2U1ATQ4"/>
<feature type="chain" id="PRO_5015781558" evidence="1">
    <location>
        <begin position="23"/>
        <end position="295"/>
    </location>
</feature>
<dbReference type="EMBL" id="QEKH01000019">
    <property type="protein sequence ID" value="PVY39795.1"/>
    <property type="molecule type" value="Genomic_DNA"/>
</dbReference>
<reference evidence="2 3" key="1">
    <citation type="submission" date="2018-04" db="EMBL/GenBank/DDBJ databases">
        <title>Genomic Encyclopedia of Type Strains, Phase IV (KMG-IV): sequencing the most valuable type-strain genomes for metagenomic binning, comparative biology and taxonomic classification.</title>
        <authorList>
            <person name="Goeker M."/>
        </authorList>
    </citation>
    <scope>NUCLEOTIDE SEQUENCE [LARGE SCALE GENOMIC DNA]</scope>
    <source>
        <strain evidence="2 3">DSM 14823</strain>
    </source>
</reference>
<comment type="caution">
    <text evidence="2">The sequence shown here is derived from an EMBL/GenBank/DDBJ whole genome shotgun (WGS) entry which is preliminary data.</text>
</comment>
<sequence>MKQNIFLLLLFLLPAGCSEQPAASAPAPRPELPAGQALADLLENGGFTGPRYTLTSNPPPNRHMRDPNGKYPLRWFRVEYKARRYFAGFFTRGKDAYLFSYPLGDDLLLWINYLGSDIRIQRFRTQNGYFILDYTAADGTHRKSGVPFADVVDEYPGDDGVFAPDEPEYDDELIYGGKYGAGGFKPAQETTIENFIPNFKALIRNDDIDAIAAMIHFPLETTLEFNGRKILYIVKNKKDFRRNYSRIFHPEFKRDMLQLDDQNFSFCGMGVYIDETKLRLLPGRGPNIVIRALNN</sequence>